<evidence type="ECO:0000256" key="7">
    <source>
        <dbReference type="SAM" id="MobiDB-lite"/>
    </source>
</evidence>
<keyword evidence="3" id="KW-1000">Mitochondrion outer membrane</keyword>
<dbReference type="PANTHER" id="PTHR12289:SF30">
    <property type="entry name" value="METAXIN-3"/>
    <property type="match status" value="1"/>
</dbReference>
<evidence type="ECO:0000313" key="10">
    <source>
        <dbReference type="Proteomes" id="UP000242450"/>
    </source>
</evidence>
<dbReference type="InterPro" id="IPR019564">
    <property type="entry name" value="Sam37/metaxin_N"/>
</dbReference>
<name>A0A212CTY8_CEREH</name>
<dbReference type="Pfam" id="PF10568">
    <property type="entry name" value="Tom37"/>
    <property type="match status" value="2"/>
</dbReference>
<evidence type="ECO:0000256" key="2">
    <source>
        <dbReference type="ARBA" id="ARBA00022448"/>
    </source>
</evidence>
<comment type="subcellular location">
    <subcellularLocation>
        <location evidence="1">Mitochondrion outer membrane</location>
    </subcellularLocation>
</comment>
<dbReference type="CDD" id="cd03078">
    <property type="entry name" value="GST_N_Metaxin1_like"/>
    <property type="match status" value="1"/>
</dbReference>
<evidence type="ECO:0000256" key="1">
    <source>
        <dbReference type="ARBA" id="ARBA00004294"/>
    </source>
</evidence>
<dbReference type="OrthoDB" id="5835136at2759"/>
<feature type="region of interest" description="Disordered" evidence="7">
    <location>
        <begin position="202"/>
        <end position="236"/>
    </location>
</feature>
<proteinExistence type="predicted"/>
<evidence type="ECO:0000256" key="6">
    <source>
        <dbReference type="ARBA" id="ARBA00023136"/>
    </source>
</evidence>
<organism evidence="9 10">
    <name type="scientific">Cervus elaphus hippelaphus</name>
    <name type="common">European red deer</name>
    <dbReference type="NCBI Taxonomy" id="46360"/>
    <lineage>
        <taxon>Eukaryota</taxon>
        <taxon>Metazoa</taxon>
        <taxon>Chordata</taxon>
        <taxon>Craniata</taxon>
        <taxon>Vertebrata</taxon>
        <taxon>Euteleostomi</taxon>
        <taxon>Mammalia</taxon>
        <taxon>Eutheria</taxon>
        <taxon>Laurasiatheria</taxon>
        <taxon>Artiodactyla</taxon>
        <taxon>Ruminantia</taxon>
        <taxon>Pecora</taxon>
        <taxon>Cervidae</taxon>
        <taxon>Cervinae</taxon>
        <taxon>Cervus</taxon>
    </lineage>
</organism>
<accession>A0A212CTY8</accession>
<keyword evidence="6" id="KW-0472">Membrane</keyword>
<evidence type="ECO:0000313" key="9">
    <source>
        <dbReference type="EMBL" id="OWK09433.1"/>
    </source>
</evidence>
<dbReference type="InterPro" id="IPR050931">
    <property type="entry name" value="Mito_Protein_Transport_Metaxin"/>
</dbReference>
<dbReference type="GO" id="GO:0001401">
    <property type="term" value="C:SAM complex"/>
    <property type="evidence" value="ECO:0007669"/>
    <property type="project" value="InterPro"/>
</dbReference>
<dbReference type="AlphaFoldDB" id="A0A212CTY8"/>
<dbReference type="GO" id="GO:0015031">
    <property type="term" value="P:protein transport"/>
    <property type="evidence" value="ECO:0007669"/>
    <property type="project" value="UniProtKB-KW"/>
</dbReference>
<evidence type="ECO:0000256" key="4">
    <source>
        <dbReference type="ARBA" id="ARBA00022927"/>
    </source>
</evidence>
<reference evidence="9 10" key="1">
    <citation type="journal article" date="2018" name="Mol. Genet. Genomics">
        <title>The red deer Cervus elaphus genome CerEla1.0: sequencing, annotating, genes, and chromosomes.</title>
        <authorList>
            <person name="Bana N.A."/>
            <person name="Nyiri A."/>
            <person name="Nagy J."/>
            <person name="Frank K."/>
            <person name="Nagy T."/>
            <person name="Steger V."/>
            <person name="Schiller M."/>
            <person name="Lakatos P."/>
            <person name="Sugar L."/>
            <person name="Horn P."/>
            <person name="Barta E."/>
            <person name="Orosz L."/>
        </authorList>
    </citation>
    <scope>NUCLEOTIDE SEQUENCE [LARGE SCALE GENOMIC DNA]</scope>
    <source>
        <strain evidence="9">Hungarian</strain>
    </source>
</reference>
<evidence type="ECO:0000259" key="8">
    <source>
        <dbReference type="Pfam" id="PF10568"/>
    </source>
</evidence>
<keyword evidence="4" id="KW-0653">Protein transport</keyword>
<keyword evidence="2" id="KW-0813">Transport</keyword>
<keyword evidence="10" id="KW-1185">Reference proteome</keyword>
<dbReference type="Proteomes" id="UP000242450">
    <property type="component" value="Chromosome 12"/>
</dbReference>
<dbReference type="PANTHER" id="PTHR12289">
    <property type="entry name" value="METAXIN RELATED"/>
    <property type="match status" value="1"/>
</dbReference>
<evidence type="ECO:0000256" key="3">
    <source>
        <dbReference type="ARBA" id="ARBA00022787"/>
    </source>
</evidence>
<keyword evidence="5" id="KW-0496">Mitochondrion</keyword>
<feature type="domain" description="Mitochondrial outer membrane transport complex Sam37/metaxin N-terminal" evidence="8">
    <location>
        <begin position="23"/>
        <end position="76"/>
    </location>
</feature>
<dbReference type="EMBL" id="MKHE01000012">
    <property type="protein sequence ID" value="OWK09433.1"/>
    <property type="molecule type" value="Genomic_DNA"/>
</dbReference>
<comment type="caution">
    <text evidence="9">The sequence shown here is derived from an EMBL/GenBank/DDBJ whole genome shotgun (WGS) entry which is preliminary data.</text>
</comment>
<sequence length="236" mass="26520">MAAPLELSCWGGGWGLPSVHSDSLVVMAYAKFSGAPLKVNVIDNTWRGSRGEVPVLTTEDNTISQPAKILNFLRKQLHTFWVESDNYFTVTKPWFASRMPFPLSLILPGRMSKGALNRILLTRGEPPLYHLREVEAQIYRDAKECLNLLSNRLGTSQFFFGDINEQQIDFGISPAGQETVDANLQKLTQLVNKESNLIEKMDDNLRQSPQLPPRKLPTLKLTPAEEESNSLQRLSP</sequence>
<dbReference type="GO" id="GO:0007005">
    <property type="term" value="P:mitochondrion organization"/>
    <property type="evidence" value="ECO:0007669"/>
    <property type="project" value="TreeGrafter"/>
</dbReference>
<protein>
    <recommendedName>
        <fullName evidence="8">Mitochondrial outer membrane transport complex Sam37/metaxin N-terminal domain-containing protein</fullName>
    </recommendedName>
</protein>
<evidence type="ECO:0000256" key="5">
    <source>
        <dbReference type="ARBA" id="ARBA00023128"/>
    </source>
</evidence>
<feature type="domain" description="Mitochondrial outer membrane transport complex Sam37/metaxin N-terminal" evidence="8">
    <location>
        <begin position="77"/>
        <end position="111"/>
    </location>
</feature>
<gene>
    <name evidence="9" type="ORF">Celaphus_00006630</name>
</gene>